<protein>
    <recommendedName>
        <fullName evidence="4">T9SS type A sorting domain-containing protein</fullName>
    </recommendedName>
</protein>
<feature type="region of interest" description="Disordered" evidence="1">
    <location>
        <begin position="61"/>
        <end position="102"/>
    </location>
</feature>
<dbReference type="AlphaFoldDB" id="A0A956SG24"/>
<organism evidence="2 3">
    <name type="scientific">Eiseniibacteriota bacterium</name>
    <dbReference type="NCBI Taxonomy" id="2212470"/>
    <lineage>
        <taxon>Bacteria</taxon>
        <taxon>Candidatus Eiseniibacteriota</taxon>
    </lineage>
</organism>
<evidence type="ECO:0000313" key="3">
    <source>
        <dbReference type="Proteomes" id="UP000739538"/>
    </source>
</evidence>
<evidence type="ECO:0000313" key="2">
    <source>
        <dbReference type="EMBL" id="MCA9758916.1"/>
    </source>
</evidence>
<evidence type="ECO:0008006" key="4">
    <source>
        <dbReference type="Google" id="ProtNLM"/>
    </source>
</evidence>
<accession>A0A956SG24</accession>
<dbReference type="NCBIfam" id="NF041518">
    <property type="entry name" value="choice_anch_Q"/>
    <property type="match status" value="1"/>
</dbReference>
<name>A0A956SG24_UNCEI</name>
<feature type="non-terminal residue" evidence="2">
    <location>
        <position position="1"/>
    </location>
</feature>
<sequence>TGNFGLDPELIDAGSGDLRLGMNSPCLDSGSDEAVRSEVDLDGSPRISGASVDIGCYEYQDVSGVPNVGDGPNGGSDDSGSGGSGHDSAGSGTASSLDDSSLTLRQSPNGSLVLRIRPPQAGPWLLDAWTAEGRRVGSIADGVAGSTADLATEYVDVALGGWTEVCASGVCFLTLRQSGRTVGSTKLVIVR</sequence>
<gene>
    <name evidence="2" type="ORF">KDA27_24185</name>
</gene>
<dbReference type="InterPro" id="IPR059226">
    <property type="entry name" value="Choice_anch_Q_dom"/>
</dbReference>
<dbReference type="Proteomes" id="UP000739538">
    <property type="component" value="Unassembled WGS sequence"/>
</dbReference>
<reference evidence="2" key="2">
    <citation type="journal article" date="2021" name="Microbiome">
        <title>Successional dynamics and alternative stable states in a saline activated sludge microbial community over 9 years.</title>
        <authorList>
            <person name="Wang Y."/>
            <person name="Ye J."/>
            <person name="Ju F."/>
            <person name="Liu L."/>
            <person name="Boyd J.A."/>
            <person name="Deng Y."/>
            <person name="Parks D.H."/>
            <person name="Jiang X."/>
            <person name="Yin X."/>
            <person name="Woodcroft B.J."/>
            <person name="Tyson G.W."/>
            <person name="Hugenholtz P."/>
            <person name="Polz M.F."/>
            <person name="Zhang T."/>
        </authorList>
    </citation>
    <scope>NUCLEOTIDE SEQUENCE</scope>
    <source>
        <strain evidence="2">HKST-UBA02</strain>
    </source>
</reference>
<proteinExistence type="predicted"/>
<feature type="region of interest" description="Disordered" evidence="1">
    <location>
        <begin position="1"/>
        <end position="48"/>
    </location>
</feature>
<reference evidence="2" key="1">
    <citation type="submission" date="2020-04" db="EMBL/GenBank/DDBJ databases">
        <authorList>
            <person name="Zhang T."/>
        </authorList>
    </citation>
    <scope>NUCLEOTIDE SEQUENCE</scope>
    <source>
        <strain evidence="2">HKST-UBA02</strain>
    </source>
</reference>
<dbReference type="EMBL" id="JAGQHS010000230">
    <property type="protein sequence ID" value="MCA9758916.1"/>
    <property type="molecule type" value="Genomic_DNA"/>
</dbReference>
<feature type="compositionally biased region" description="Low complexity" evidence="1">
    <location>
        <begin position="61"/>
        <end position="79"/>
    </location>
</feature>
<comment type="caution">
    <text evidence="2">The sequence shown here is derived from an EMBL/GenBank/DDBJ whole genome shotgun (WGS) entry which is preliminary data.</text>
</comment>
<evidence type="ECO:0000256" key="1">
    <source>
        <dbReference type="SAM" id="MobiDB-lite"/>
    </source>
</evidence>
<feature type="compositionally biased region" description="Low complexity" evidence="1">
    <location>
        <begin position="86"/>
        <end position="102"/>
    </location>
</feature>